<accession>K9E7V7</accession>
<organism evidence="2 3">
    <name type="scientific">Bacteroides oleiciplenus YIT 12058</name>
    <dbReference type="NCBI Taxonomy" id="742727"/>
    <lineage>
        <taxon>Bacteria</taxon>
        <taxon>Pseudomonadati</taxon>
        <taxon>Bacteroidota</taxon>
        <taxon>Bacteroidia</taxon>
        <taxon>Bacteroidales</taxon>
        <taxon>Bacteroidaceae</taxon>
        <taxon>Bacteroides</taxon>
    </lineage>
</organism>
<keyword evidence="1" id="KW-0472">Membrane</keyword>
<dbReference type="AlphaFoldDB" id="K9E7V7"/>
<reference evidence="2 3" key="1">
    <citation type="submission" date="2012-09" db="EMBL/GenBank/DDBJ databases">
        <title>The Genome Sequence of Bacteroides oleiciplenus YIT 12058.</title>
        <authorList>
            <consortium name="The Broad Institute Genome Sequencing Platform"/>
            <person name="Earl A."/>
            <person name="Ward D."/>
            <person name="Feldgarden M."/>
            <person name="Gevers D."/>
            <person name="Morotomi M."/>
            <person name="Walker B."/>
            <person name="Young S.K."/>
            <person name="Zeng Q."/>
            <person name="Gargeya S."/>
            <person name="Fitzgerald M."/>
            <person name="Haas B."/>
            <person name="Abouelleil A."/>
            <person name="Alvarado L."/>
            <person name="Arachchi H.M."/>
            <person name="Berlin A.M."/>
            <person name="Chapman S.B."/>
            <person name="Goldberg J."/>
            <person name="Griggs A."/>
            <person name="Gujja S."/>
            <person name="Hansen M."/>
            <person name="Howarth C."/>
            <person name="Imamovic A."/>
            <person name="Larimer J."/>
            <person name="McCowen C."/>
            <person name="Montmayeur A."/>
            <person name="Murphy C."/>
            <person name="Neiman D."/>
            <person name="Pearson M."/>
            <person name="Priest M."/>
            <person name="Roberts A."/>
            <person name="Saif S."/>
            <person name="Shea T."/>
            <person name="Sisk P."/>
            <person name="Sykes S."/>
            <person name="Wortman J."/>
            <person name="Nusbaum C."/>
            <person name="Birren B."/>
        </authorList>
    </citation>
    <scope>NUCLEOTIDE SEQUENCE [LARGE SCALE GENOMIC DNA]</scope>
    <source>
        <strain evidence="2 3">YIT 12058</strain>
    </source>
</reference>
<sequence>MSTGSFRLLSFNALFFLLFNQFSFLLVSEKKGINFSLRINYFWLRKKLILPLRQTNIFLASYYSYNRYYNNLQQLYFILTIAIVRNINNLCKNNKMQGNY</sequence>
<keyword evidence="3" id="KW-1185">Reference proteome</keyword>
<dbReference type="EMBL" id="ADLF01000001">
    <property type="protein sequence ID" value="EKU92763.1"/>
    <property type="molecule type" value="Genomic_DNA"/>
</dbReference>
<protein>
    <submittedName>
        <fullName evidence="2">Uncharacterized protein</fullName>
    </submittedName>
</protein>
<dbReference type="HOGENOM" id="CLU_2300108_0_0_10"/>
<proteinExistence type="predicted"/>
<keyword evidence="1" id="KW-1133">Transmembrane helix</keyword>
<name>K9E7V7_9BACE</name>
<dbReference type="Proteomes" id="UP000009872">
    <property type="component" value="Unassembled WGS sequence"/>
</dbReference>
<dbReference type="STRING" id="742727.HMPREF9447_00420"/>
<keyword evidence="1" id="KW-0812">Transmembrane</keyword>
<comment type="caution">
    <text evidence="2">The sequence shown here is derived from an EMBL/GenBank/DDBJ whole genome shotgun (WGS) entry which is preliminary data.</text>
</comment>
<feature type="transmembrane region" description="Helical" evidence="1">
    <location>
        <begin position="71"/>
        <end position="88"/>
    </location>
</feature>
<evidence type="ECO:0000256" key="1">
    <source>
        <dbReference type="SAM" id="Phobius"/>
    </source>
</evidence>
<evidence type="ECO:0000313" key="2">
    <source>
        <dbReference type="EMBL" id="EKU92763.1"/>
    </source>
</evidence>
<feature type="transmembrane region" description="Helical" evidence="1">
    <location>
        <begin position="6"/>
        <end position="27"/>
    </location>
</feature>
<dbReference type="PATRIC" id="fig|742727.4.peg.425"/>
<gene>
    <name evidence="2" type="ORF">HMPREF9447_00420</name>
</gene>
<evidence type="ECO:0000313" key="3">
    <source>
        <dbReference type="Proteomes" id="UP000009872"/>
    </source>
</evidence>